<gene>
    <name evidence="1" type="ORF">PSTT_02306</name>
</gene>
<evidence type="ECO:0000313" key="1">
    <source>
        <dbReference type="EMBL" id="POW15373.1"/>
    </source>
</evidence>
<organism evidence="1 2">
    <name type="scientific">Puccinia striiformis</name>
    <dbReference type="NCBI Taxonomy" id="27350"/>
    <lineage>
        <taxon>Eukaryota</taxon>
        <taxon>Fungi</taxon>
        <taxon>Dikarya</taxon>
        <taxon>Basidiomycota</taxon>
        <taxon>Pucciniomycotina</taxon>
        <taxon>Pucciniomycetes</taxon>
        <taxon>Pucciniales</taxon>
        <taxon>Pucciniaceae</taxon>
        <taxon>Puccinia</taxon>
    </lineage>
</organism>
<keyword evidence="2" id="KW-1185">Reference proteome</keyword>
<sequence>MEHIVVDPQSPLPQGLDQITFSGHFIPVSTASHPRRMHNGTSVVDTSSSAISSGVWSGGELSFPVNLRIAGRHSPGLFIGQSYMIEGDITGANFLHVPHLTFITGKERNSNVRAGERARIQVRGVGKIEETKRHPIDNEHADPLLEVIVHHRDERAIGGYVRARCLLGWTFGPVDPTMHFFNGSRIFYDGILDGFDANSGKLLVEVTHVTVNFVAGLIEDDQSSIEELLDALDF</sequence>
<dbReference type="EMBL" id="PKSL01000013">
    <property type="protein sequence ID" value="POW15373.1"/>
    <property type="molecule type" value="Genomic_DNA"/>
</dbReference>
<name>A0A2S4W0S1_9BASI</name>
<protein>
    <submittedName>
        <fullName evidence="1">Uncharacterized protein</fullName>
    </submittedName>
</protein>
<dbReference type="AlphaFoldDB" id="A0A2S4W0S1"/>
<dbReference type="VEuPathDB" id="FungiDB:PSHT_01655"/>
<reference evidence="1" key="1">
    <citation type="submission" date="2017-12" db="EMBL/GenBank/DDBJ databases">
        <title>Gene loss provides genomic basis for host adaptation in cereal stripe rust fungi.</title>
        <authorList>
            <person name="Xia C."/>
        </authorList>
    </citation>
    <scope>NUCLEOTIDE SEQUENCE [LARGE SCALE GENOMIC DNA]</scope>
    <source>
        <strain evidence="1">93-210</strain>
    </source>
</reference>
<evidence type="ECO:0000313" key="2">
    <source>
        <dbReference type="Proteomes" id="UP000239156"/>
    </source>
</evidence>
<proteinExistence type="predicted"/>
<dbReference type="VEuPathDB" id="FungiDB:PSTT_02306"/>
<accession>A0A2S4W0S1</accession>
<comment type="caution">
    <text evidence="1">The sequence shown here is derived from an EMBL/GenBank/DDBJ whole genome shotgun (WGS) entry which is preliminary data.</text>
</comment>
<dbReference type="Proteomes" id="UP000239156">
    <property type="component" value="Unassembled WGS sequence"/>
</dbReference>